<evidence type="ECO:0000256" key="1">
    <source>
        <dbReference type="SAM" id="Coils"/>
    </source>
</evidence>
<evidence type="ECO:0000313" key="4">
    <source>
        <dbReference type="EMBL" id="WTW60548.1"/>
    </source>
</evidence>
<reference evidence="4" key="1">
    <citation type="submission" date="2022-10" db="EMBL/GenBank/DDBJ databases">
        <title>The complete genomes of actinobacterial strains from the NBC collection.</title>
        <authorList>
            <person name="Joergensen T.S."/>
            <person name="Alvarez Arevalo M."/>
            <person name="Sterndorff E.B."/>
            <person name="Faurdal D."/>
            <person name="Vuksanovic O."/>
            <person name="Mourched A.-S."/>
            <person name="Charusanti P."/>
            <person name="Shaw S."/>
            <person name="Blin K."/>
            <person name="Weber T."/>
        </authorList>
    </citation>
    <scope>NUCLEOTIDE SEQUENCE</scope>
    <source>
        <strain evidence="4">NBC_00003</strain>
    </source>
</reference>
<dbReference type="Pfam" id="PF02371">
    <property type="entry name" value="Transposase_20"/>
    <property type="match status" value="1"/>
</dbReference>
<protein>
    <submittedName>
        <fullName evidence="4">IS110 family transposase</fullName>
    </submittedName>
</protein>
<organism evidence="4">
    <name type="scientific">Streptomyces sp. NBC_00003</name>
    <dbReference type="NCBI Taxonomy" id="2903608"/>
    <lineage>
        <taxon>Bacteria</taxon>
        <taxon>Bacillati</taxon>
        <taxon>Actinomycetota</taxon>
        <taxon>Actinomycetes</taxon>
        <taxon>Kitasatosporales</taxon>
        <taxon>Streptomycetaceae</taxon>
        <taxon>Streptomyces</taxon>
    </lineage>
</organism>
<feature type="coiled-coil region" evidence="1">
    <location>
        <begin position="193"/>
        <end position="220"/>
    </location>
</feature>
<dbReference type="Pfam" id="PF01548">
    <property type="entry name" value="DEDD_Tnp_IS110"/>
    <property type="match status" value="1"/>
</dbReference>
<dbReference type="EMBL" id="CP108318">
    <property type="protein sequence ID" value="WTW60548.1"/>
    <property type="molecule type" value="Genomic_DNA"/>
</dbReference>
<feature type="domain" description="Transposase IS110-like N-terminal" evidence="2">
    <location>
        <begin position="1"/>
        <end position="145"/>
    </location>
</feature>
<dbReference type="InterPro" id="IPR003346">
    <property type="entry name" value="Transposase_20"/>
</dbReference>
<dbReference type="InterPro" id="IPR047650">
    <property type="entry name" value="Transpos_IS110"/>
</dbReference>
<dbReference type="NCBIfam" id="NF033542">
    <property type="entry name" value="transpos_IS110"/>
    <property type="match status" value="1"/>
</dbReference>
<dbReference type="AlphaFoldDB" id="A0AAU2V041"/>
<gene>
    <name evidence="4" type="ORF">OG549_07780</name>
</gene>
<keyword evidence="1" id="KW-0175">Coiled coil</keyword>
<dbReference type="GO" id="GO:0004803">
    <property type="term" value="F:transposase activity"/>
    <property type="evidence" value="ECO:0007669"/>
    <property type="project" value="InterPro"/>
</dbReference>
<dbReference type="GO" id="GO:0003677">
    <property type="term" value="F:DNA binding"/>
    <property type="evidence" value="ECO:0007669"/>
    <property type="project" value="InterPro"/>
</dbReference>
<dbReference type="PANTHER" id="PTHR33055">
    <property type="entry name" value="TRANSPOSASE FOR INSERTION SEQUENCE ELEMENT IS1111A"/>
    <property type="match status" value="1"/>
</dbReference>
<dbReference type="GO" id="GO:0006313">
    <property type="term" value="P:DNA transposition"/>
    <property type="evidence" value="ECO:0007669"/>
    <property type="project" value="InterPro"/>
</dbReference>
<evidence type="ECO:0000259" key="3">
    <source>
        <dbReference type="Pfam" id="PF02371"/>
    </source>
</evidence>
<proteinExistence type="predicted"/>
<accession>A0AAU2V041</accession>
<sequence length="345" mass="37460">MDTHGEVHVAAVVGPLGQTLGIKSFPATAVGYRRLLAWARKLGTVRRAGVEGTGTFGAGLSRYLLAQQVVVFEVNRPDRSARRLLGKSDPLDAQAAARAVLSGRAQARAKTGDGPVQSARMFKIAKDSAVKARTQAINQLKAVLVVADPALRERLSGLGNRELFRTCARLSPREGGVGGSDEDPVAEATFMTLSMLAQRIEQLTGQIDELNQRLTGLVERHAPQLLAPVGIGPDSAATLLITMGDNPERLSTEASFAALCGVSPIEYSLGGRSSRRLNHGGDRQANAALHRIVFTRLRHDPRTQAYYERRTREGKTRREIIRCLKRYAAREVFNLVRTVSTDPPL</sequence>
<evidence type="ECO:0000259" key="2">
    <source>
        <dbReference type="Pfam" id="PF01548"/>
    </source>
</evidence>
<feature type="domain" description="Transposase IS116/IS110/IS902 C-terminal" evidence="3">
    <location>
        <begin position="230"/>
        <end position="308"/>
    </location>
</feature>
<dbReference type="PANTHER" id="PTHR33055:SF16">
    <property type="entry name" value="TRANSPOSASE FOR INSERTION SEQUENCE ELEMENT IS1547"/>
    <property type="match status" value="1"/>
</dbReference>
<dbReference type="InterPro" id="IPR002525">
    <property type="entry name" value="Transp_IS110-like_N"/>
</dbReference>
<name>A0AAU2V041_9ACTN</name>